<feature type="region of interest" description="Disordered" evidence="2">
    <location>
        <begin position="103"/>
        <end position="127"/>
    </location>
</feature>
<keyword evidence="4" id="KW-1185">Reference proteome</keyword>
<comment type="caution">
    <text evidence="3">The sequence shown here is derived from an EMBL/GenBank/DDBJ whole genome shotgun (WGS) entry which is preliminary data.</text>
</comment>
<protein>
    <submittedName>
        <fullName evidence="3">Uncharacterized protein</fullName>
    </submittedName>
</protein>
<evidence type="ECO:0000256" key="2">
    <source>
        <dbReference type="SAM" id="MobiDB-lite"/>
    </source>
</evidence>
<feature type="region of interest" description="Disordered" evidence="2">
    <location>
        <begin position="184"/>
        <end position="214"/>
    </location>
</feature>
<dbReference type="Proteomes" id="UP000601435">
    <property type="component" value="Unassembled WGS sequence"/>
</dbReference>
<reference evidence="3" key="1">
    <citation type="submission" date="2021-02" db="EMBL/GenBank/DDBJ databases">
        <authorList>
            <person name="Dougan E. K."/>
            <person name="Rhodes N."/>
            <person name="Thang M."/>
            <person name="Chan C."/>
        </authorList>
    </citation>
    <scope>NUCLEOTIDE SEQUENCE</scope>
</reference>
<evidence type="ECO:0000313" key="4">
    <source>
        <dbReference type="Proteomes" id="UP000601435"/>
    </source>
</evidence>
<organism evidence="3 4">
    <name type="scientific">Symbiodinium necroappetens</name>
    <dbReference type="NCBI Taxonomy" id="1628268"/>
    <lineage>
        <taxon>Eukaryota</taxon>
        <taxon>Sar</taxon>
        <taxon>Alveolata</taxon>
        <taxon>Dinophyceae</taxon>
        <taxon>Suessiales</taxon>
        <taxon>Symbiodiniaceae</taxon>
        <taxon>Symbiodinium</taxon>
    </lineage>
</organism>
<dbReference type="AlphaFoldDB" id="A0A812LI83"/>
<feature type="coiled-coil region" evidence="1">
    <location>
        <begin position="421"/>
        <end position="451"/>
    </location>
</feature>
<feature type="coiled-coil region" evidence="1">
    <location>
        <begin position="486"/>
        <end position="513"/>
    </location>
</feature>
<evidence type="ECO:0000256" key="1">
    <source>
        <dbReference type="SAM" id="Coils"/>
    </source>
</evidence>
<gene>
    <name evidence="3" type="ORF">SNEC2469_LOCUS4461</name>
</gene>
<dbReference type="OrthoDB" id="444445at2759"/>
<feature type="region of interest" description="Disordered" evidence="2">
    <location>
        <begin position="57"/>
        <end position="77"/>
    </location>
</feature>
<feature type="non-terminal residue" evidence="3">
    <location>
        <position position="544"/>
    </location>
</feature>
<feature type="compositionally biased region" description="Basic and acidic residues" evidence="2">
    <location>
        <begin position="105"/>
        <end position="125"/>
    </location>
</feature>
<keyword evidence="1" id="KW-0175">Coiled coil</keyword>
<dbReference type="EMBL" id="CAJNJA010008986">
    <property type="protein sequence ID" value="CAE7242109.1"/>
    <property type="molecule type" value="Genomic_DNA"/>
</dbReference>
<evidence type="ECO:0000313" key="3">
    <source>
        <dbReference type="EMBL" id="CAE7242109.1"/>
    </source>
</evidence>
<name>A0A812LI83_9DINO</name>
<feature type="coiled-coil region" evidence="1">
    <location>
        <begin position="291"/>
        <end position="318"/>
    </location>
</feature>
<accession>A0A812LI83</accession>
<proteinExistence type="predicted"/>
<sequence>DQDQPETVGSWTAFGAATPATRRWLEKLQTLSGAGHLRKSYCGALDFEAPRLSWMEDDRPEKALEPTSPKSEGAALLGASEDEDVFATWARLRPSFCAALQAAKPSERAKSDAADMGRNEQDTEANKLQMLSPFFSIANCLRVGERAGAPAAARDSTAADDRAERLQQLRNMAKVELEEATKARRNCGVQESHLRELEEHSDRRAAESQQLQAEQQEMAQASKAVQVLQQALHQREVEHRTFELEEHQLQAAAMKLSMLQAAREGEEAHHKMAEAACAEERRLEEHFSSQKALQESAVEQLNTEVEELVARRRRLREKGESRQNLYWEAAPFLTVGEEKLWRQRKELKSCHRDISRLQEEVSRSEVRERARRSAAENVAESEQQAHDCEKARREQSLRELLSLQRLSSEVDETWPTIDCPEAGQNSEMDDLQETNLRLQEQVASLKALAERFQPTASESFADVLWGAGNRVISQMKEALRTDLALTEQLQVTNKELEDRCDRERRLRAELEERLKEPREADVSATIAEFLRAEPRTPWNSESRA</sequence>
<feature type="compositionally biased region" description="Basic and acidic residues" evidence="2">
    <location>
        <begin position="192"/>
        <end position="206"/>
    </location>
</feature>